<sequence length="151" mass="16278">MKNKPHKSAEPQRSFLEVLKKSSLAFLSMTPLFAGVIGLVGLFQTLVSAKTLVSFFKGDILIDTFTGTITGAFAVGNPVISYLLGGELLDHGISLYAVTAFILSWVTLGLVHLPAEAEVFGAKFTLLRNILAFFFTMLIAILTTSTVHLLS</sequence>
<evidence type="ECO:0000313" key="3">
    <source>
        <dbReference type="Proteomes" id="UP000199073"/>
    </source>
</evidence>
<accession>A0A1H0NPN8</accession>
<keyword evidence="1" id="KW-1133">Transmembrane helix</keyword>
<feature type="transmembrane region" description="Helical" evidence="1">
    <location>
        <begin position="60"/>
        <end position="81"/>
    </location>
</feature>
<dbReference type="Proteomes" id="UP000199073">
    <property type="component" value="Unassembled WGS sequence"/>
</dbReference>
<reference evidence="2 3" key="1">
    <citation type="submission" date="2016-10" db="EMBL/GenBank/DDBJ databases">
        <authorList>
            <person name="de Groot N.N."/>
        </authorList>
    </citation>
    <scope>NUCLEOTIDE SEQUENCE [LARGE SCALE GENOMIC DNA]</scope>
    <source>
        <strain evidence="2 3">DSM 12130</strain>
    </source>
</reference>
<feature type="transmembrane region" description="Helical" evidence="1">
    <location>
        <begin position="93"/>
        <end position="114"/>
    </location>
</feature>
<feature type="transmembrane region" description="Helical" evidence="1">
    <location>
        <begin position="24"/>
        <end position="48"/>
    </location>
</feature>
<evidence type="ECO:0000256" key="1">
    <source>
        <dbReference type="SAM" id="Phobius"/>
    </source>
</evidence>
<dbReference type="RefSeq" id="WP_092221229.1">
    <property type="nucleotide sequence ID" value="NZ_FNJI01000008.1"/>
</dbReference>
<protein>
    <recommendedName>
        <fullName evidence="4">Permease</fullName>
    </recommendedName>
</protein>
<keyword evidence="3" id="KW-1185">Reference proteome</keyword>
<dbReference type="STRING" id="91360.SAMN05660330_01395"/>
<gene>
    <name evidence="2" type="ORF">SAMN05660330_01395</name>
</gene>
<evidence type="ECO:0000313" key="2">
    <source>
        <dbReference type="EMBL" id="SDO94732.1"/>
    </source>
</evidence>
<feature type="transmembrane region" description="Helical" evidence="1">
    <location>
        <begin position="126"/>
        <end position="150"/>
    </location>
</feature>
<organism evidence="2 3">
    <name type="scientific">Desulforhopalus singaporensis</name>
    <dbReference type="NCBI Taxonomy" id="91360"/>
    <lineage>
        <taxon>Bacteria</taxon>
        <taxon>Pseudomonadati</taxon>
        <taxon>Thermodesulfobacteriota</taxon>
        <taxon>Desulfobulbia</taxon>
        <taxon>Desulfobulbales</taxon>
        <taxon>Desulfocapsaceae</taxon>
        <taxon>Desulforhopalus</taxon>
    </lineage>
</organism>
<name>A0A1H0NPN8_9BACT</name>
<keyword evidence="1" id="KW-0812">Transmembrane</keyword>
<dbReference type="OrthoDB" id="5421688at2"/>
<dbReference type="EMBL" id="FNJI01000008">
    <property type="protein sequence ID" value="SDO94732.1"/>
    <property type="molecule type" value="Genomic_DNA"/>
</dbReference>
<proteinExistence type="predicted"/>
<dbReference type="AlphaFoldDB" id="A0A1H0NPN8"/>
<evidence type="ECO:0008006" key="4">
    <source>
        <dbReference type="Google" id="ProtNLM"/>
    </source>
</evidence>
<keyword evidence="1" id="KW-0472">Membrane</keyword>